<evidence type="ECO:0000256" key="1">
    <source>
        <dbReference type="ARBA" id="ARBA00004429"/>
    </source>
</evidence>
<dbReference type="EMBL" id="DTMQ01000029">
    <property type="protein sequence ID" value="HGE99291.1"/>
    <property type="molecule type" value="Genomic_DNA"/>
</dbReference>
<dbReference type="PANTHER" id="PTHR12428:SF65">
    <property type="entry name" value="CYTOCHROME C OXIDASE ASSEMBLY PROTEIN COX18, MITOCHONDRIAL"/>
    <property type="match status" value="1"/>
</dbReference>
<dbReference type="InterPro" id="IPR028053">
    <property type="entry name" value="Membr_insert_YidC_N"/>
</dbReference>
<keyword evidence="8 13" id="KW-1133">Transmembrane helix</keyword>
<dbReference type="GO" id="GO:0032977">
    <property type="term" value="F:membrane insertase activity"/>
    <property type="evidence" value="ECO:0007669"/>
    <property type="project" value="InterPro"/>
</dbReference>
<reference evidence="16" key="1">
    <citation type="journal article" date="2020" name="mSystems">
        <title>Genome- and Community-Level Interaction Insights into Carbon Utilization and Element Cycling Functions of Hydrothermarchaeota in Hydrothermal Sediment.</title>
        <authorList>
            <person name="Zhou Z."/>
            <person name="Liu Y."/>
            <person name="Xu W."/>
            <person name="Pan J."/>
            <person name="Luo Z.H."/>
            <person name="Li M."/>
        </authorList>
    </citation>
    <scope>NUCLEOTIDE SEQUENCE [LARGE SCALE GENOMIC DNA]</scope>
    <source>
        <strain evidence="16">SpSt-906</strain>
    </source>
</reference>
<evidence type="ECO:0000256" key="9">
    <source>
        <dbReference type="ARBA" id="ARBA00023136"/>
    </source>
</evidence>
<dbReference type="CDD" id="cd20070">
    <property type="entry name" value="5TM_YidC_Alb3"/>
    <property type="match status" value="1"/>
</dbReference>
<dbReference type="Gene3D" id="2.70.98.90">
    <property type="match status" value="1"/>
</dbReference>
<dbReference type="CDD" id="cd19961">
    <property type="entry name" value="EcYidC-like_peri"/>
    <property type="match status" value="1"/>
</dbReference>
<gene>
    <name evidence="13 16" type="primary">yidC</name>
    <name evidence="16" type="ORF">ENX07_04390</name>
</gene>
<feature type="transmembrane region" description="Helical" evidence="13">
    <location>
        <begin position="313"/>
        <end position="331"/>
    </location>
</feature>
<feature type="transmembrane region" description="Helical" evidence="13">
    <location>
        <begin position="471"/>
        <end position="488"/>
    </location>
</feature>
<evidence type="ECO:0000256" key="5">
    <source>
        <dbReference type="ARBA" id="ARBA00022475"/>
    </source>
</evidence>
<keyword evidence="4 13" id="KW-0813">Transport</keyword>
<evidence type="ECO:0000256" key="2">
    <source>
        <dbReference type="ARBA" id="ARBA00010527"/>
    </source>
</evidence>
<dbReference type="NCBIfam" id="TIGR03592">
    <property type="entry name" value="yidC_oxa1_cterm"/>
    <property type="match status" value="1"/>
</dbReference>
<evidence type="ECO:0000256" key="7">
    <source>
        <dbReference type="ARBA" id="ARBA00022927"/>
    </source>
</evidence>
<feature type="transmembrane region" description="Helical" evidence="13">
    <location>
        <begin position="447"/>
        <end position="465"/>
    </location>
</feature>
<evidence type="ECO:0000256" key="6">
    <source>
        <dbReference type="ARBA" id="ARBA00022692"/>
    </source>
</evidence>
<keyword evidence="6 13" id="KW-0812">Transmembrane</keyword>
<evidence type="ECO:0000256" key="13">
    <source>
        <dbReference type="HAMAP-Rule" id="MF_01810"/>
    </source>
</evidence>
<name>A0A7C3YPZ0_UNCW3</name>
<keyword evidence="10 13" id="KW-0143">Chaperone</keyword>
<evidence type="ECO:0000256" key="10">
    <source>
        <dbReference type="ARBA" id="ARBA00023186"/>
    </source>
</evidence>
<dbReference type="InterPro" id="IPR028055">
    <property type="entry name" value="YidC/Oxa/ALB_C"/>
</dbReference>
<feature type="domain" description="Membrane insertase YidC/Oxa/ALB C-terminal" evidence="14">
    <location>
        <begin position="313"/>
        <end position="489"/>
    </location>
</feature>
<evidence type="ECO:0000313" key="16">
    <source>
        <dbReference type="EMBL" id="HGE99291.1"/>
    </source>
</evidence>
<keyword evidence="5 13" id="KW-1003">Cell membrane</keyword>
<protein>
    <recommendedName>
        <fullName evidence="3 13">Membrane protein insertase YidC</fullName>
    </recommendedName>
    <alternativeName>
        <fullName evidence="12 13">Foldase YidC</fullName>
    </alternativeName>
    <alternativeName>
        <fullName evidence="11 13">Membrane integrase YidC</fullName>
    </alternativeName>
    <alternativeName>
        <fullName evidence="13">Membrane protein YidC</fullName>
    </alternativeName>
</protein>
<comment type="caution">
    <text evidence="16">The sequence shown here is derived from an EMBL/GenBank/DDBJ whole genome shotgun (WGS) entry which is preliminary data.</text>
</comment>
<evidence type="ECO:0000256" key="3">
    <source>
        <dbReference type="ARBA" id="ARBA00015325"/>
    </source>
</evidence>
<evidence type="ECO:0000259" key="15">
    <source>
        <dbReference type="Pfam" id="PF14849"/>
    </source>
</evidence>
<proteinExistence type="inferred from homology"/>
<comment type="subunit">
    <text evidence="13">Interacts with the Sec translocase complex via SecD. Specifically interacts with transmembrane segments of nascent integral membrane proteins during membrane integration.</text>
</comment>
<dbReference type="InterPro" id="IPR038221">
    <property type="entry name" value="YidC_periplasmic_sf"/>
</dbReference>
<dbReference type="GO" id="GO:0051205">
    <property type="term" value="P:protein insertion into membrane"/>
    <property type="evidence" value="ECO:0007669"/>
    <property type="project" value="TreeGrafter"/>
</dbReference>
<dbReference type="InterPro" id="IPR019998">
    <property type="entry name" value="Membr_insert_YidC"/>
</dbReference>
<sequence>MEDLKRLVLAFALVMLILFLWQVLFLPKEPVKKMKEEITSNLKPPAQVPAKAEAVPRGEEWQLENEKLLIKFSNYGATIRSVYLKEYRCELLKGDNYFSLRIRDGNQEFSLDTIIWSVKQESARITFSCQDSHFLITRSYSLEDDYQLSMTITEKPLGGLATAPRNFLLTFDRGLAFTEKDTGEEYNHFRILLMRDKEFSDIPIRKIKGVVKERGNLSWLGFTTKYFLLVIRGKIDSLLFQPSLNRRIKSEFFLTSEPEGEARLYLAFYPLKYPFLAQKGAELKNAVRLGWPRFLSLAILRLLLLLHSLLKNYGLVIIIFSFLMKGLLFPLTRFQLKEMKKWQQLQPKIEELKKRYKDDPKTLNQEMMRLYRVHQMNPLSGCLPLLFQIPIFWALYSVLRSTFELRQASFVFWLKDLSQKDPFYVLPVLMGLSFLFQNLLTSQDKKNLFMTFFFPIFLTVIFLNFPSGLQLYWLTFNLLSLVESFIVYRGGKIWKR</sequence>
<evidence type="ECO:0000259" key="14">
    <source>
        <dbReference type="Pfam" id="PF02096"/>
    </source>
</evidence>
<evidence type="ECO:0000256" key="8">
    <source>
        <dbReference type="ARBA" id="ARBA00022989"/>
    </source>
</evidence>
<dbReference type="GO" id="GO:0015031">
    <property type="term" value="P:protein transport"/>
    <property type="evidence" value="ECO:0007669"/>
    <property type="project" value="UniProtKB-KW"/>
</dbReference>
<dbReference type="Pfam" id="PF02096">
    <property type="entry name" value="60KD_IMP"/>
    <property type="match status" value="1"/>
</dbReference>
<comment type="similarity">
    <text evidence="2 13">Belongs to the OXA1/ALB3/YidC family. Type 1 subfamily.</text>
</comment>
<evidence type="ECO:0000256" key="4">
    <source>
        <dbReference type="ARBA" id="ARBA00022448"/>
    </source>
</evidence>
<feature type="transmembrane region" description="Helical" evidence="13">
    <location>
        <begin position="6"/>
        <end position="26"/>
    </location>
</feature>
<feature type="domain" description="Membrane insertase YidC N-terminal" evidence="15">
    <location>
        <begin position="61"/>
        <end position="231"/>
    </location>
</feature>
<dbReference type="PANTHER" id="PTHR12428">
    <property type="entry name" value="OXA1"/>
    <property type="match status" value="1"/>
</dbReference>
<dbReference type="InterPro" id="IPR001708">
    <property type="entry name" value="YidC/ALB3/OXA1/COX18"/>
</dbReference>
<dbReference type="AlphaFoldDB" id="A0A7C3YPZ0"/>
<dbReference type="InterPro" id="IPR047196">
    <property type="entry name" value="YidC_ALB_C"/>
</dbReference>
<dbReference type="PRINTS" id="PR00701">
    <property type="entry name" value="60KDINNERMP"/>
</dbReference>
<dbReference type="GO" id="GO:0005886">
    <property type="term" value="C:plasma membrane"/>
    <property type="evidence" value="ECO:0007669"/>
    <property type="project" value="UniProtKB-SubCell"/>
</dbReference>
<comment type="function">
    <text evidence="13">Required for the insertion and/or proper folding and/or complex formation of integral membrane proteins into the membrane. Involved in integration of membrane proteins that insert both dependently and independently of the Sec translocase complex, as well as at least some lipoproteins. Aids folding of multispanning membrane proteins.</text>
</comment>
<keyword evidence="7 13" id="KW-0653">Protein transport</keyword>
<dbReference type="Pfam" id="PF14849">
    <property type="entry name" value="YidC_periplas"/>
    <property type="match status" value="1"/>
</dbReference>
<evidence type="ECO:0000256" key="12">
    <source>
        <dbReference type="ARBA" id="ARBA00033342"/>
    </source>
</evidence>
<evidence type="ECO:0000256" key="11">
    <source>
        <dbReference type="ARBA" id="ARBA00033245"/>
    </source>
</evidence>
<feature type="transmembrane region" description="Helical" evidence="13">
    <location>
        <begin position="376"/>
        <end position="396"/>
    </location>
</feature>
<organism evidence="16">
    <name type="scientific">candidate division WOR-3 bacterium</name>
    <dbReference type="NCBI Taxonomy" id="2052148"/>
    <lineage>
        <taxon>Bacteria</taxon>
        <taxon>Bacteria division WOR-3</taxon>
    </lineage>
</organism>
<dbReference type="PRINTS" id="PR01900">
    <property type="entry name" value="YIDCPROTEIN"/>
</dbReference>
<keyword evidence="9 13" id="KW-0472">Membrane</keyword>
<dbReference type="HAMAP" id="MF_01810">
    <property type="entry name" value="YidC_type1"/>
    <property type="match status" value="1"/>
</dbReference>
<feature type="transmembrane region" description="Helical" evidence="13">
    <location>
        <begin position="423"/>
        <end position="440"/>
    </location>
</feature>
<accession>A0A7C3YPZ0</accession>
<comment type="subcellular location">
    <subcellularLocation>
        <location evidence="1">Cell inner membrane</location>
        <topology evidence="1">Multi-pass membrane protein</topology>
    </subcellularLocation>
    <subcellularLocation>
        <location evidence="13">Cell membrane</location>
        <topology evidence="13">Multi-pass membrane protein</topology>
    </subcellularLocation>
</comment>